<name>A0A6N7PNR3_9BACT</name>
<dbReference type="SMART" id="SM00028">
    <property type="entry name" value="TPR"/>
    <property type="match status" value="4"/>
</dbReference>
<keyword evidence="8" id="KW-1185">Reference proteome</keyword>
<reference evidence="7 8" key="1">
    <citation type="submission" date="2019-10" db="EMBL/GenBank/DDBJ databases">
        <title>A soil myxobacterium in the family Polyangiaceae.</title>
        <authorList>
            <person name="Li Y."/>
            <person name="Wang J."/>
        </authorList>
    </citation>
    <scope>NUCLEOTIDE SEQUENCE [LARGE SCALE GENOMIC DNA]</scope>
    <source>
        <strain evidence="7 8">DSM 14734</strain>
    </source>
</reference>
<dbReference type="CDD" id="cd14014">
    <property type="entry name" value="STKc_PknB_like"/>
    <property type="match status" value="1"/>
</dbReference>
<keyword evidence="1" id="KW-0808">Transferase</keyword>
<dbReference type="SUPFAM" id="SSF48452">
    <property type="entry name" value="TPR-like"/>
    <property type="match status" value="1"/>
</dbReference>
<evidence type="ECO:0000313" key="7">
    <source>
        <dbReference type="EMBL" id="MRG93812.1"/>
    </source>
</evidence>
<dbReference type="InterPro" id="IPR008271">
    <property type="entry name" value="Ser/Thr_kinase_AS"/>
</dbReference>
<dbReference type="OrthoDB" id="5478020at2"/>
<protein>
    <submittedName>
        <fullName evidence="7">Protein kinase</fullName>
    </submittedName>
</protein>
<comment type="caution">
    <text evidence="7">The sequence shown here is derived from an EMBL/GenBank/DDBJ whole genome shotgun (WGS) entry which is preliminary data.</text>
</comment>
<proteinExistence type="predicted"/>
<dbReference type="GO" id="GO:0004674">
    <property type="term" value="F:protein serine/threonine kinase activity"/>
    <property type="evidence" value="ECO:0007669"/>
    <property type="project" value="TreeGrafter"/>
</dbReference>
<dbReference type="Gene3D" id="1.10.510.10">
    <property type="entry name" value="Transferase(Phosphotransferase) domain 1"/>
    <property type="match status" value="1"/>
</dbReference>
<dbReference type="EMBL" id="WJIE01000005">
    <property type="protein sequence ID" value="MRG93812.1"/>
    <property type="molecule type" value="Genomic_DNA"/>
</dbReference>
<evidence type="ECO:0000313" key="8">
    <source>
        <dbReference type="Proteomes" id="UP000440224"/>
    </source>
</evidence>
<keyword evidence="4" id="KW-0067">ATP-binding</keyword>
<dbReference type="Gene3D" id="1.25.40.10">
    <property type="entry name" value="Tetratricopeptide repeat domain"/>
    <property type="match status" value="1"/>
</dbReference>
<evidence type="ECO:0000256" key="5">
    <source>
        <dbReference type="SAM" id="MobiDB-lite"/>
    </source>
</evidence>
<evidence type="ECO:0000256" key="2">
    <source>
        <dbReference type="ARBA" id="ARBA00022741"/>
    </source>
</evidence>
<dbReference type="PANTHER" id="PTHR43289">
    <property type="entry name" value="MITOGEN-ACTIVATED PROTEIN KINASE KINASE KINASE 20-RELATED"/>
    <property type="match status" value="1"/>
</dbReference>
<organism evidence="7 8">
    <name type="scientific">Polyangium spumosum</name>
    <dbReference type="NCBI Taxonomy" id="889282"/>
    <lineage>
        <taxon>Bacteria</taxon>
        <taxon>Pseudomonadati</taxon>
        <taxon>Myxococcota</taxon>
        <taxon>Polyangia</taxon>
        <taxon>Polyangiales</taxon>
        <taxon>Polyangiaceae</taxon>
        <taxon>Polyangium</taxon>
    </lineage>
</organism>
<evidence type="ECO:0000256" key="1">
    <source>
        <dbReference type="ARBA" id="ARBA00022679"/>
    </source>
</evidence>
<feature type="domain" description="Protein kinase" evidence="6">
    <location>
        <begin position="45"/>
        <end position="311"/>
    </location>
</feature>
<dbReference type="InterPro" id="IPR019734">
    <property type="entry name" value="TPR_rpt"/>
</dbReference>
<dbReference type="Pfam" id="PF00069">
    <property type="entry name" value="Pkinase"/>
    <property type="match status" value="1"/>
</dbReference>
<dbReference type="Gene3D" id="3.30.200.20">
    <property type="entry name" value="Phosphorylase Kinase, domain 1"/>
    <property type="match status" value="1"/>
</dbReference>
<dbReference type="InterPro" id="IPR000719">
    <property type="entry name" value="Prot_kinase_dom"/>
</dbReference>
<evidence type="ECO:0000256" key="4">
    <source>
        <dbReference type="ARBA" id="ARBA00022840"/>
    </source>
</evidence>
<gene>
    <name evidence="7" type="ORF">GF068_18105</name>
</gene>
<dbReference type="RefSeq" id="WP_153820666.1">
    <property type="nucleotide sequence ID" value="NZ_WJIE01000005.1"/>
</dbReference>
<keyword evidence="3 7" id="KW-0418">Kinase</keyword>
<dbReference type="SUPFAM" id="SSF56112">
    <property type="entry name" value="Protein kinase-like (PK-like)"/>
    <property type="match status" value="1"/>
</dbReference>
<dbReference type="GO" id="GO:0005524">
    <property type="term" value="F:ATP binding"/>
    <property type="evidence" value="ECO:0007669"/>
    <property type="project" value="UniProtKB-KW"/>
</dbReference>
<feature type="region of interest" description="Disordered" evidence="5">
    <location>
        <begin position="1"/>
        <end position="34"/>
    </location>
</feature>
<dbReference type="SMART" id="SM00220">
    <property type="entry name" value="S_TKc"/>
    <property type="match status" value="1"/>
</dbReference>
<dbReference type="Proteomes" id="UP000440224">
    <property type="component" value="Unassembled WGS sequence"/>
</dbReference>
<dbReference type="AlphaFoldDB" id="A0A6N7PNR3"/>
<dbReference type="PANTHER" id="PTHR43289:SF6">
    <property type="entry name" value="SERINE_THREONINE-PROTEIN KINASE NEKL-3"/>
    <property type="match status" value="1"/>
</dbReference>
<accession>A0A6N7PNR3</accession>
<dbReference type="PROSITE" id="PS00108">
    <property type="entry name" value="PROTEIN_KINASE_ST"/>
    <property type="match status" value="1"/>
</dbReference>
<evidence type="ECO:0000256" key="3">
    <source>
        <dbReference type="ARBA" id="ARBA00022777"/>
    </source>
</evidence>
<sequence length="827" mass="90620">MLRFWQRRKDDPRVIPPSAEGADEGAARSSEQGTFKPGMQIAGKFSLQRLIAAGSMGTVFEAWDMFVERRVAIKLMHPNFDRDPSMIARFRREAQTTAAIQHPNVVTVHEVGQRRDGTFYMVQELLEGESLREYLAPRGRLTEHEAMTIMVPIMGALIAAHRRGIVHRDIKPENIVLTESTSGEIVPKLIDFGLARVHTLDPNRKLTLSGVVMGTPEYMAPEQAKGDPGVDARADVWSVGAVLFELLSGRRPFDGPTHQTVLIKIVTEPPPILSMFVDDIPSAFLEVVQGALVQERERRYPSMQAFRDKLVFAYENISHRVVLAQTMGAPLDEVEAAPTSRLSTEGIEGGGDVQELDPADLVLDEDTVTELDEAIASLATTTIATVPRSEIEWRDAAALFPGSPPTAEENAAFDALGVNALRDAEAHAARAIEASSAPETIARMRLVQAIARRWLGHMAEARRAAEEAITRLPRGSTAYHAALGHLVIASASMGDGARIAAFVDELAALAREGVLSEAHIVTAGRLVVALVRAGLPDRAHDVFAGAQRLAQRHSVASAFVFAWLDVARAELALHEGDLIAYVRRIESAVENFTSAGDMRNACLQRCNIGNAYLHLGAYGLAVAAFREAQAIAEPMQLDFVSSLLANLGYALAHMENLTEAIVVETAALERLVRQGNRRGEGFVRVYLSTILRLAGRTDEALAMAQQAMDVSEGVPAVRACALALVAGIKIVQNNVREAFTKATEAMQILDRLEGIEEGESLIQWTYALALRVNGAEEEALRRITEARRRLQKRADRISDPRWRQSFLEQVPDNARVMEFAAIWLGER</sequence>
<evidence type="ECO:0000259" key="6">
    <source>
        <dbReference type="PROSITE" id="PS50011"/>
    </source>
</evidence>
<dbReference type="PROSITE" id="PS50011">
    <property type="entry name" value="PROTEIN_KINASE_DOM"/>
    <property type="match status" value="1"/>
</dbReference>
<dbReference type="InterPro" id="IPR011009">
    <property type="entry name" value="Kinase-like_dom_sf"/>
</dbReference>
<dbReference type="InterPro" id="IPR011990">
    <property type="entry name" value="TPR-like_helical_dom_sf"/>
</dbReference>
<keyword evidence="2" id="KW-0547">Nucleotide-binding</keyword>